<dbReference type="InterPro" id="IPR014710">
    <property type="entry name" value="RmlC-like_jellyroll"/>
</dbReference>
<dbReference type="SUPFAM" id="SSF51206">
    <property type="entry name" value="cAMP-binding domain-like"/>
    <property type="match status" value="1"/>
</dbReference>
<feature type="domain" description="HTH crp-type" evidence="5">
    <location>
        <begin position="150"/>
        <end position="216"/>
    </location>
</feature>
<dbReference type="RefSeq" id="WP_123566820.1">
    <property type="nucleotide sequence ID" value="NZ_MOAM01000024.1"/>
</dbReference>
<name>A0A423DGZ1_9PSED</name>
<dbReference type="Proteomes" id="UP000285286">
    <property type="component" value="Unassembled WGS sequence"/>
</dbReference>
<protein>
    <submittedName>
        <fullName evidence="6">Crp/Fnr family transcriptional regulator</fullName>
    </submittedName>
</protein>
<dbReference type="InterPro" id="IPR050397">
    <property type="entry name" value="Env_Response_Regulators"/>
</dbReference>
<dbReference type="PANTHER" id="PTHR24567">
    <property type="entry name" value="CRP FAMILY TRANSCRIPTIONAL REGULATORY PROTEIN"/>
    <property type="match status" value="1"/>
</dbReference>
<keyword evidence="2" id="KW-0238">DNA-binding</keyword>
<dbReference type="PANTHER" id="PTHR24567:SF74">
    <property type="entry name" value="HTH-TYPE TRANSCRIPTIONAL REGULATOR ARCR"/>
    <property type="match status" value="1"/>
</dbReference>
<keyword evidence="1" id="KW-0805">Transcription regulation</keyword>
<sequence length="246" mass="27348">MPASPKPQARPQDNHLLAALPTTALERLLPHLELVALPLGKVLYESGDALRHVYFPTNSIVSLLYVMENGASAEISVVGNEGLIGVAVFMGGESTPSRAIVQSAGHAYRLPGQRLKDEFNRHGELLVLMLRYTQALITQMAQTAVCNRHHSIDQQLCRWLLLSLDRLKGNQLSMTQELIANMLGVRREGVTDAAGKLQRLGVIEYSRGHIKVLDRPRLEQLSCECYAVVRKETERLLPYLPTRPQA</sequence>
<evidence type="ECO:0000259" key="5">
    <source>
        <dbReference type="PROSITE" id="PS51063"/>
    </source>
</evidence>
<dbReference type="Pfam" id="PF00027">
    <property type="entry name" value="cNMP_binding"/>
    <property type="match status" value="1"/>
</dbReference>
<dbReference type="SUPFAM" id="SSF46785">
    <property type="entry name" value="Winged helix' DNA-binding domain"/>
    <property type="match status" value="1"/>
</dbReference>
<dbReference type="GO" id="GO:0003677">
    <property type="term" value="F:DNA binding"/>
    <property type="evidence" value="ECO:0007669"/>
    <property type="project" value="UniProtKB-KW"/>
</dbReference>
<proteinExistence type="predicted"/>
<reference evidence="6 7" key="1">
    <citation type="submission" date="2016-10" db="EMBL/GenBank/DDBJ databases">
        <title>Comparative genome analysis of multiple Pseudomonas spp. focuses on biocontrol and plant growth promoting traits.</title>
        <authorList>
            <person name="Tao X.-Y."/>
            <person name="Taylor C.G."/>
        </authorList>
    </citation>
    <scope>NUCLEOTIDE SEQUENCE [LARGE SCALE GENOMIC DNA]</scope>
    <source>
        <strain evidence="6 7">15D11</strain>
    </source>
</reference>
<evidence type="ECO:0000256" key="2">
    <source>
        <dbReference type="ARBA" id="ARBA00023125"/>
    </source>
</evidence>
<dbReference type="SMART" id="SM00100">
    <property type="entry name" value="cNMP"/>
    <property type="match status" value="1"/>
</dbReference>
<dbReference type="EMBL" id="MOAM01000024">
    <property type="protein sequence ID" value="ROL70812.1"/>
    <property type="molecule type" value="Genomic_DNA"/>
</dbReference>
<organism evidence="6 7">
    <name type="scientific">Pseudomonas vranovensis</name>
    <dbReference type="NCBI Taxonomy" id="321661"/>
    <lineage>
        <taxon>Bacteria</taxon>
        <taxon>Pseudomonadati</taxon>
        <taxon>Pseudomonadota</taxon>
        <taxon>Gammaproteobacteria</taxon>
        <taxon>Pseudomonadales</taxon>
        <taxon>Pseudomonadaceae</taxon>
        <taxon>Pseudomonas</taxon>
    </lineage>
</organism>
<evidence type="ECO:0000313" key="6">
    <source>
        <dbReference type="EMBL" id="ROL70812.1"/>
    </source>
</evidence>
<accession>A0A423DGZ1</accession>
<dbReference type="AlphaFoldDB" id="A0A423DGZ1"/>
<dbReference type="InterPro" id="IPR000595">
    <property type="entry name" value="cNMP-bd_dom"/>
</dbReference>
<dbReference type="PROSITE" id="PS50042">
    <property type="entry name" value="CNMP_BINDING_3"/>
    <property type="match status" value="1"/>
</dbReference>
<evidence type="ECO:0000256" key="3">
    <source>
        <dbReference type="ARBA" id="ARBA00023163"/>
    </source>
</evidence>
<dbReference type="Pfam" id="PF13545">
    <property type="entry name" value="HTH_Crp_2"/>
    <property type="match status" value="1"/>
</dbReference>
<dbReference type="GO" id="GO:0003700">
    <property type="term" value="F:DNA-binding transcription factor activity"/>
    <property type="evidence" value="ECO:0007669"/>
    <property type="project" value="TreeGrafter"/>
</dbReference>
<keyword evidence="3" id="KW-0804">Transcription</keyword>
<comment type="caution">
    <text evidence="6">The sequence shown here is derived from an EMBL/GenBank/DDBJ whole genome shotgun (WGS) entry which is preliminary data.</text>
</comment>
<evidence type="ECO:0000313" key="7">
    <source>
        <dbReference type="Proteomes" id="UP000285286"/>
    </source>
</evidence>
<dbReference type="CDD" id="cd00038">
    <property type="entry name" value="CAP_ED"/>
    <property type="match status" value="1"/>
</dbReference>
<dbReference type="InterPro" id="IPR036390">
    <property type="entry name" value="WH_DNA-bd_sf"/>
</dbReference>
<evidence type="ECO:0000259" key="4">
    <source>
        <dbReference type="PROSITE" id="PS50042"/>
    </source>
</evidence>
<gene>
    <name evidence="6" type="ORF">BHU25_17310</name>
</gene>
<dbReference type="GO" id="GO:0005829">
    <property type="term" value="C:cytosol"/>
    <property type="evidence" value="ECO:0007669"/>
    <property type="project" value="TreeGrafter"/>
</dbReference>
<dbReference type="InterPro" id="IPR012318">
    <property type="entry name" value="HTH_CRP"/>
</dbReference>
<dbReference type="Gene3D" id="2.60.120.10">
    <property type="entry name" value="Jelly Rolls"/>
    <property type="match status" value="1"/>
</dbReference>
<dbReference type="SMART" id="SM00419">
    <property type="entry name" value="HTH_CRP"/>
    <property type="match status" value="1"/>
</dbReference>
<dbReference type="InterPro" id="IPR018490">
    <property type="entry name" value="cNMP-bd_dom_sf"/>
</dbReference>
<dbReference type="PROSITE" id="PS51063">
    <property type="entry name" value="HTH_CRP_2"/>
    <property type="match status" value="1"/>
</dbReference>
<keyword evidence="7" id="KW-1185">Reference proteome</keyword>
<feature type="domain" description="Cyclic nucleotide-binding" evidence="4">
    <location>
        <begin position="16"/>
        <end position="103"/>
    </location>
</feature>
<evidence type="ECO:0000256" key="1">
    <source>
        <dbReference type="ARBA" id="ARBA00023015"/>
    </source>
</evidence>